<organism evidence="1 2">
    <name type="scientific">Heterotrigona itama</name>
    <dbReference type="NCBI Taxonomy" id="395501"/>
    <lineage>
        <taxon>Eukaryota</taxon>
        <taxon>Metazoa</taxon>
        <taxon>Ecdysozoa</taxon>
        <taxon>Arthropoda</taxon>
        <taxon>Hexapoda</taxon>
        <taxon>Insecta</taxon>
        <taxon>Pterygota</taxon>
        <taxon>Neoptera</taxon>
        <taxon>Endopterygota</taxon>
        <taxon>Hymenoptera</taxon>
        <taxon>Apocrita</taxon>
        <taxon>Aculeata</taxon>
        <taxon>Apoidea</taxon>
        <taxon>Anthophila</taxon>
        <taxon>Apidae</taxon>
        <taxon>Heterotrigona</taxon>
    </lineage>
</organism>
<dbReference type="EMBL" id="CAJDYZ010002028">
    <property type="protein sequence ID" value="CAD1469241.1"/>
    <property type="molecule type" value="Genomic_DNA"/>
</dbReference>
<name>A0A6V7GUI4_9HYME</name>
<protein>
    <submittedName>
        <fullName evidence="1">Uncharacterized protein</fullName>
    </submittedName>
</protein>
<proteinExistence type="predicted"/>
<keyword evidence="2" id="KW-1185">Reference proteome</keyword>
<gene>
    <name evidence="1" type="ORF">MHI_LOCUS116542</name>
</gene>
<evidence type="ECO:0000313" key="1">
    <source>
        <dbReference type="EMBL" id="CAD1469241.1"/>
    </source>
</evidence>
<accession>A0A6V7GUI4</accession>
<sequence>ESRQNYEASVIPWRYKQTQVTKYKNCCSRVTKILDNSLSNLINKDVKPIETFEGQP</sequence>
<comment type="caution">
    <text evidence="1">The sequence shown here is derived from an EMBL/GenBank/DDBJ whole genome shotgun (WGS) entry which is preliminary data.</text>
</comment>
<feature type="non-terminal residue" evidence="1">
    <location>
        <position position="56"/>
    </location>
</feature>
<feature type="non-terminal residue" evidence="1">
    <location>
        <position position="1"/>
    </location>
</feature>
<reference evidence="1" key="1">
    <citation type="submission" date="2020-07" db="EMBL/GenBank/DDBJ databases">
        <authorList>
            <person name="Nazaruddin N."/>
        </authorList>
    </citation>
    <scope>NUCLEOTIDE SEQUENCE</scope>
</reference>
<dbReference type="Proteomes" id="UP000752696">
    <property type="component" value="Unassembled WGS sequence"/>
</dbReference>
<dbReference type="AlphaFoldDB" id="A0A6V7GUI4"/>
<evidence type="ECO:0000313" key="2">
    <source>
        <dbReference type="Proteomes" id="UP000752696"/>
    </source>
</evidence>